<evidence type="ECO:0008006" key="3">
    <source>
        <dbReference type="Google" id="ProtNLM"/>
    </source>
</evidence>
<gene>
    <name evidence="1" type="ORF">BQ8794_50047</name>
</gene>
<dbReference type="AlphaFoldDB" id="A0A1R3VDH5"/>
<keyword evidence="2" id="KW-1185">Reference proteome</keyword>
<dbReference type="InterPro" id="IPR003737">
    <property type="entry name" value="GlcNAc_PI_deacetylase-related"/>
</dbReference>
<dbReference type="Gene3D" id="3.40.50.10320">
    <property type="entry name" value="LmbE-like"/>
    <property type="match status" value="1"/>
</dbReference>
<dbReference type="Pfam" id="PF02585">
    <property type="entry name" value="PIG-L"/>
    <property type="match status" value="1"/>
</dbReference>
<reference evidence="2" key="1">
    <citation type="submission" date="2017-01" db="EMBL/GenBank/DDBJ databases">
        <authorList>
            <person name="Brunel B."/>
        </authorList>
    </citation>
    <scope>NUCLEOTIDE SEQUENCE [LARGE SCALE GENOMIC DNA]</scope>
</reference>
<evidence type="ECO:0000313" key="1">
    <source>
        <dbReference type="EMBL" id="SIT57945.1"/>
    </source>
</evidence>
<accession>A0A1R3VDH5</accession>
<evidence type="ECO:0000313" key="2">
    <source>
        <dbReference type="Proteomes" id="UP000188388"/>
    </source>
</evidence>
<organism evidence="1 2">
    <name type="scientific">Mesorhizobium prunaredense</name>
    <dbReference type="NCBI Taxonomy" id="1631249"/>
    <lineage>
        <taxon>Bacteria</taxon>
        <taxon>Pseudomonadati</taxon>
        <taxon>Pseudomonadota</taxon>
        <taxon>Alphaproteobacteria</taxon>
        <taxon>Hyphomicrobiales</taxon>
        <taxon>Phyllobacteriaceae</taxon>
        <taxon>Mesorhizobium</taxon>
    </lineage>
</organism>
<proteinExistence type="predicted"/>
<dbReference type="Proteomes" id="UP000188388">
    <property type="component" value="Unassembled WGS sequence"/>
</dbReference>
<dbReference type="InterPro" id="IPR024078">
    <property type="entry name" value="LmbE-like_dom_sf"/>
</dbReference>
<protein>
    <recommendedName>
        <fullName evidence="3">LmbE family protein</fullName>
    </recommendedName>
</protein>
<sequence>MLRRIWMMRRWVAVELRPKRLPRVPRSVWFLSPMAPRRDPRHPETLRTTREAGAIEAVRRLGVSSESVTFLRLPGGAAKHHVHEITHAVVSMLKSWRPQSVFVNYAKYPASDHVAVNAAVGAALRGYGRPCYGIRVSSLDWYHCVVHAQ</sequence>
<dbReference type="STRING" id="1631249.BQ8794_50047"/>
<name>A0A1R3VDH5_9HYPH</name>
<dbReference type="SUPFAM" id="SSF102588">
    <property type="entry name" value="LmbE-like"/>
    <property type="match status" value="1"/>
</dbReference>
<dbReference type="EMBL" id="FTPD01000045">
    <property type="protein sequence ID" value="SIT57945.1"/>
    <property type="molecule type" value="Genomic_DNA"/>
</dbReference>